<gene>
    <name evidence="2" type="ORF">DLM85_22610</name>
</gene>
<dbReference type="AlphaFoldDB" id="A0A328B6B7"/>
<evidence type="ECO:0000313" key="2">
    <source>
        <dbReference type="EMBL" id="RAK62663.1"/>
    </source>
</evidence>
<dbReference type="Proteomes" id="UP000248553">
    <property type="component" value="Unassembled WGS sequence"/>
</dbReference>
<dbReference type="EMBL" id="QHKM01000012">
    <property type="protein sequence ID" value="RAK62663.1"/>
    <property type="molecule type" value="Genomic_DNA"/>
</dbReference>
<name>A0A328B6B7_9BACT</name>
<evidence type="ECO:0000313" key="3">
    <source>
        <dbReference type="Proteomes" id="UP000248553"/>
    </source>
</evidence>
<keyword evidence="1" id="KW-0472">Membrane</keyword>
<feature type="transmembrane region" description="Helical" evidence="1">
    <location>
        <begin position="47"/>
        <end position="64"/>
    </location>
</feature>
<evidence type="ECO:0000256" key="1">
    <source>
        <dbReference type="SAM" id="Phobius"/>
    </source>
</evidence>
<accession>A0A328B6B7</accession>
<reference evidence="3" key="1">
    <citation type="submission" date="2018-05" db="EMBL/GenBank/DDBJ databases">
        <authorList>
            <person name="Nie L."/>
        </authorList>
    </citation>
    <scope>NUCLEOTIDE SEQUENCE [LARGE SCALE GENOMIC DNA]</scope>
    <source>
        <strain evidence="3">NL</strain>
    </source>
</reference>
<keyword evidence="1" id="KW-0812">Transmembrane</keyword>
<sequence length="67" mass="7821">MLWDSLRYQQRMAREPVKWLERQGSGSDVENPKPIAFDLTRRIDGTYYLWLTSCGVGGVYVVRLKTL</sequence>
<comment type="caution">
    <text evidence="2">The sequence shown here is derived from an EMBL/GenBank/DDBJ whole genome shotgun (WGS) entry which is preliminary data.</text>
</comment>
<protein>
    <submittedName>
        <fullName evidence="2">Uncharacterized protein</fullName>
    </submittedName>
</protein>
<proteinExistence type="predicted"/>
<keyword evidence="3" id="KW-1185">Reference proteome</keyword>
<organism evidence="2 3">
    <name type="scientific">Hymenobacter edaphi</name>
    <dbReference type="NCBI Taxonomy" id="2211146"/>
    <lineage>
        <taxon>Bacteria</taxon>
        <taxon>Pseudomonadati</taxon>
        <taxon>Bacteroidota</taxon>
        <taxon>Cytophagia</taxon>
        <taxon>Cytophagales</taxon>
        <taxon>Hymenobacteraceae</taxon>
        <taxon>Hymenobacter</taxon>
    </lineage>
</organism>
<keyword evidence="1" id="KW-1133">Transmembrane helix</keyword>